<feature type="region of interest" description="Disordered" evidence="1">
    <location>
        <begin position="321"/>
        <end position="365"/>
    </location>
</feature>
<evidence type="ECO:0000313" key="3">
    <source>
        <dbReference type="EMBL" id="KAA5545477.1"/>
    </source>
</evidence>
<name>A0A5M6DD26_9BACT</name>
<feature type="compositionally biased region" description="Basic and acidic residues" evidence="1">
    <location>
        <begin position="321"/>
        <end position="335"/>
    </location>
</feature>
<dbReference type="RefSeq" id="WP_150075746.1">
    <property type="nucleotide sequence ID" value="NZ_VWOX01000003.1"/>
</dbReference>
<feature type="compositionally biased region" description="Low complexity" evidence="1">
    <location>
        <begin position="98"/>
        <end position="107"/>
    </location>
</feature>
<feature type="region of interest" description="Disordered" evidence="1">
    <location>
        <begin position="93"/>
        <end position="154"/>
    </location>
</feature>
<evidence type="ECO:0000259" key="2">
    <source>
        <dbReference type="Pfam" id="PF26390"/>
    </source>
</evidence>
<proteinExistence type="predicted"/>
<dbReference type="EMBL" id="VWOX01000003">
    <property type="protein sequence ID" value="KAA5545477.1"/>
    <property type="molecule type" value="Genomic_DNA"/>
</dbReference>
<accession>A0A5M6DD26</accession>
<comment type="caution">
    <text evidence="3">The sequence shown here is derived from an EMBL/GenBank/DDBJ whole genome shotgun (WGS) entry which is preliminary data.</text>
</comment>
<dbReference type="Proteomes" id="UP000324479">
    <property type="component" value="Unassembled WGS sequence"/>
</dbReference>
<reference evidence="3 4" key="1">
    <citation type="submission" date="2019-08" db="EMBL/GenBank/DDBJ databases">
        <authorList>
            <person name="Dhanesh K."/>
            <person name="Kumar G."/>
            <person name="Sasikala C."/>
            <person name="Venkata Ramana C."/>
        </authorList>
    </citation>
    <scope>NUCLEOTIDE SEQUENCE [LARGE SCALE GENOMIC DNA]</scope>
    <source>
        <strain evidence="3 4">JC645</strain>
    </source>
</reference>
<gene>
    <name evidence="3" type="ORF">FYK55_07465</name>
</gene>
<evidence type="ECO:0000313" key="4">
    <source>
        <dbReference type="Proteomes" id="UP000324479"/>
    </source>
</evidence>
<feature type="compositionally biased region" description="Basic and acidic residues" evidence="1">
    <location>
        <begin position="1"/>
        <end position="48"/>
    </location>
</feature>
<feature type="domain" description="Magnetosome protein MamS/MamX" evidence="2">
    <location>
        <begin position="150"/>
        <end position="230"/>
    </location>
</feature>
<protein>
    <recommendedName>
        <fullName evidence="2">Magnetosome protein MamS/MamX domain-containing protein</fullName>
    </recommendedName>
</protein>
<feature type="compositionally biased region" description="Polar residues" evidence="1">
    <location>
        <begin position="120"/>
        <end position="146"/>
    </location>
</feature>
<dbReference type="Pfam" id="PF26390">
    <property type="entry name" value="MamS_MamX"/>
    <property type="match status" value="1"/>
</dbReference>
<feature type="compositionally biased region" description="Basic and acidic residues" evidence="1">
    <location>
        <begin position="355"/>
        <end position="365"/>
    </location>
</feature>
<sequence length="365" mass="40966">MSSYRDGNRNERGDQSNRNDRDDGRSTDRKMSRDSGERGMSDSRRGDGSSRNAEMNLEPAGWVRIAADYDNDGQYESIESIYVYDLERARQDSRNRANRQANRQARQQQDRGQQDQNSRWNGRNGQSNEESYTAMNRSTDSTANAKQRSESVEGKIVEKRMEDFAGIDGKQVIARVKTDDGRTAKVCLGPASKLKPLDLQQGDRVSVQGERGRINGKTVLMAQKVSSGGDNVSVELPSSRFLKRVRGEVLQSRKAKFRGQDERHVVARVRLVNGKSELVNLGPVSKLNSLDLENGDRVSLLVRPGRINGTPAMIAEQVRNDGETVELPRPDDQKRFRMPQNQSASAGNQGDQEESSERVSYRSDR</sequence>
<feature type="compositionally biased region" description="Polar residues" evidence="1">
    <location>
        <begin position="339"/>
        <end position="350"/>
    </location>
</feature>
<dbReference type="AlphaFoldDB" id="A0A5M6DD26"/>
<organism evidence="3 4">
    <name type="scientific">Roseiconus nitratireducens</name>
    <dbReference type="NCBI Taxonomy" id="2605748"/>
    <lineage>
        <taxon>Bacteria</taxon>
        <taxon>Pseudomonadati</taxon>
        <taxon>Planctomycetota</taxon>
        <taxon>Planctomycetia</taxon>
        <taxon>Pirellulales</taxon>
        <taxon>Pirellulaceae</taxon>
        <taxon>Roseiconus</taxon>
    </lineage>
</organism>
<keyword evidence="4" id="KW-1185">Reference proteome</keyword>
<evidence type="ECO:0000256" key="1">
    <source>
        <dbReference type="SAM" id="MobiDB-lite"/>
    </source>
</evidence>
<dbReference type="InterPro" id="IPR058837">
    <property type="entry name" value="MamS_MamX_dom"/>
</dbReference>
<feature type="region of interest" description="Disordered" evidence="1">
    <location>
        <begin position="1"/>
        <end position="61"/>
    </location>
</feature>